<evidence type="ECO:0000313" key="2">
    <source>
        <dbReference type="Proteomes" id="UP001227230"/>
    </source>
</evidence>
<keyword evidence="2" id="KW-1185">Reference proteome</keyword>
<reference evidence="1 2" key="1">
    <citation type="journal article" date="2023" name="Hortic Res">
        <title>The complete reference genome for grapevine (Vitis vinifera L.) genetics and breeding.</title>
        <authorList>
            <person name="Shi X."/>
            <person name="Cao S."/>
            <person name="Wang X."/>
            <person name="Huang S."/>
            <person name="Wang Y."/>
            <person name="Liu Z."/>
            <person name="Liu W."/>
            <person name="Leng X."/>
            <person name="Peng Y."/>
            <person name="Wang N."/>
            <person name="Wang Y."/>
            <person name="Ma Z."/>
            <person name="Xu X."/>
            <person name="Zhang F."/>
            <person name="Xue H."/>
            <person name="Zhong H."/>
            <person name="Wang Y."/>
            <person name="Zhang K."/>
            <person name="Velt A."/>
            <person name="Avia K."/>
            <person name="Holtgrawe D."/>
            <person name="Grimplet J."/>
            <person name="Matus J.T."/>
            <person name="Ware D."/>
            <person name="Wu X."/>
            <person name="Wang H."/>
            <person name="Liu C."/>
            <person name="Fang Y."/>
            <person name="Rustenholz C."/>
            <person name="Cheng Z."/>
            <person name="Xiao H."/>
            <person name="Zhou Y."/>
        </authorList>
    </citation>
    <scope>NUCLEOTIDE SEQUENCE [LARGE SCALE GENOMIC DNA]</scope>
    <source>
        <strain evidence="2">cv. Pinot noir / PN40024</strain>
        <tissue evidence="1">Leaf</tissue>
    </source>
</reference>
<name>A0ABY9CRJ9_VITVI</name>
<protein>
    <submittedName>
        <fullName evidence="1">Uncharacterized protein</fullName>
    </submittedName>
</protein>
<dbReference type="Proteomes" id="UP001227230">
    <property type="component" value="Chromosome 10"/>
</dbReference>
<proteinExistence type="predicted"/>
<accession>A0ABY9CRJ9</accession>
<gene>
    <name evidence="1" type="ORF">VitviT2T_015779</name>
</gene>
<organism evidence="1 2">
    <name type="scientific">Vitis vinifera</name>
    <name type="common">Grape</name>
    <dbReference type="NCBI Taxonomy" id="29760"/>
    <lineage>
        <taxon>Eukaryota</taxon>
        <taxon>Viridiplantae</taxon>
        <taxon>Streptophyta</taxon>
        <taxon>Embryophyta</taxon>
        <taxon>Tracheophyta</taxon>
        <taxon>Spermatophyta</taxon>
        <taxon>Magnoliopsida</taxon>
        <taxon>eudicotyledons</taxon>
        <taxon>Gunneridae</taxon>
        <taxon>Pentapetalae</taxon>
        <taxon>rosids</taxon>
        <taxon>Vitales</taxon>
        <taxon>Vitaceae</taxon>
        <taxon>Viteae</taxon>
        <taxon>Vitis</taxon>
    </lineage>
</organism>
<evidence type="ECO:0000313" key="1">
    <source>
        <dbReference type="EMBL" id="WJZ97149.1"/>
    </source>
</evidence>
<dbReference type="EMBL" id="CP126657">
    <property type="protein sequence ID" value="WJZ97149.1"/>
    <property type="molecule type" value="Genomic_DNA"/>
</dbReference>
<sequence length="110" mass="12368">MEDPFHIIMDEKPQGQLSGTILFHRPCIRIEPALWLSRSLLQLSYALRKDGLARGVKWAITLRFYIMGLGTGYGTEGRSPFLMPSMLADPTLLRARQQTKPPLETGNQVG</sequence>